<dbReference type="Gene3D" id="1.10.287.1080">
    <property type="entry name" value="MazG-like"/>
    <property type="match status" value="1"/>
</dbReference>
<dbReference type="HAMAP" id="MF_01020">
    <property type="entry name" value="HisE"/>
    <property type="match status" value="1"/>
</dbReference>
<evidence type="ECO:0000256" key="3">
    <source>
        <dbReference type="ARBA" id="ARBA00005204"/>
    </source>
</evidence>
<dbReference type="EC" id="3.6.1.31" evidence="10"/>
<dbReference type="GO" id="GO:0004636">
    <property type="term" value="F:phosphoribosyl-ATP diphosphatase activity"/>
    <property type="evidence" value="ECO:0007669"/>
    <property type="project" value="UniProtKB-UniRule"/>
</dbReference>
<organism evidence="11 12">
    <name type="scientific">Clostridium manihotivorum</name>
    <dbReference type="NCBI Taxonomy" id="2320868"/>
    <lineage>
        <taxon>Bacteria</taxon>
        <taxon>Bacillati</taxon>
        <taxon>Bacillota</taxon>
        <taxon>Clostridia</taxon>
        <taxon>Eubacteriales</taxon>
        <taxon>Clostridiaceae</taxon>
        <taxon>Clostridium</taxon>
    </lineage>
</organism>
<dbReference type="Proteomes" id="UP000286268">
    <property type="component" value="Chromosome"/>
</dbReference>
<comment type="catalytic activity">
    <reaction evidence="1 10">
        <text>1-(5-phospho-beta-D-ribosyl)-ATP + H2O = 1-(5-phospho-beta-D-ribosyl)-5'-AMP + diphosphate + H(+)</text>
        <dbReference type="Rhea" id="RHEA:22828"/>
        <dbReference type="ChEBI" id="CHEBI:15377"/>
        <dbReference type="ChEBI" id="CHEBI:15378"/>
        <dbReference type="ChEBI" id="CHEBI:33019"/>
        <dbReference type="ChEBI" id="CHEBI:59457"/>
        <dbReference type="ChEBI" id="CHEBI:73183"/>
        <dbReference type="EC" id="3.6.1.31"/>
    </reaction>
</comment>
<protein>
    <recommendedName>
        <fullName evidence="10">Phosphoribosyl-ATP pyrophosphatase</fullName>
        <shortName evidence="10">PRA-PH</shortName>
        <ecNumber evidence="10">3.6.1.31</ecNumber>
    </recommendedName>
</protein>
<comment type="similarity">
    <text evidence="10">Belongs to the PRA-PH family.</text>
</comment>
<keyword evidence="12" id="KW-1185">Reference proteome</keyword>
<sequence>MDDSLKKLYEVIKLRKDNPMEGSYTNYLFSKGRDKILKKVGEECTEVIIEGKNDNKENGISEVCDLIYHTLVLMADMGIEIEDIYTELDRRSEKMGNLKSERKDIEIL</sequence>
<dbReference type="InterPro" id="IPR021130">
    <property type="entry name" value="PRib-ATP_PPHydrolase-like"/>
</dbReference>
<accession>A0A3R5UIY8</accession>
<keyword evidence="9 10" id="KW-0368">Histidine biosynthesis</keyword>
<keyword evidence="7 10" id="KW-0378">Hydrolase</keyword>
<dbReference type="UniPathway" id="UPA00031">
    <property type="reaction ID" value="UER00007"/>
</dbReference>
<comment type="pathway">
    <text evidence="3 10">Amino-acid biosynthesis; L-histidine biosynthesis; L-histidine from 5-phospho-alpha-D-ribose 1-diphosphate: step 2/9.</text>
</comment>
<dbReference type="Pfam" id="PF01503">
    <property type="entry name" value="PRA-PH"/>
    <property type="match status" value="1"/>
</dbReference>
<evidence type="ECO:0000256" key="8">
    <source>
        <dbReference type="ARBA" id="ARBA00022840"/>
    </source>
</evidence>
<evidence type="ECO:0000313" key="11">
    <source>
        <dbReference type="EMBL" id="QAA34974.1"/>
    </source>
</evidence>
<dbReference type="OrthoDB" id="9795769at2"/>
<dbReference type="PANTHER" id="PTHR42945:SF9">
    <property type="entry name" value="HISTIDINE BIOSYNTHESIS BIFUNCTIONAL PROTEIN HISIE"/>
    <property type="match status" value="1"/>
</dbReference>
<reference evidence="11 12" key="1">
    <citation type="submission" date="2018-01" db="EMBL/GenBank/DDBJ databases">
        <title>Genome Sequencing and Assembly of Anaerobacter polyendosporus strain CT4.</title>
        <authorList>
            <person name="Tachaapaikoon C."/>
            <person name="Sutheeworapong S."/>
            <person name="Jenjaroenpun P."/>
            <person name="Wongsurawat T."/>
            <person name="Nookeaw I."/>
            <person name="Cheawchanlertfa P."/>
            <person name="Kosugi A."/>
            <person name="Cheevadhanarak S."/>
            <person name="Ratanakhanokchai K."/>
        </authorList>
    </citation>
    <scope>NUCLEOTIDE SEQUENCE [LARGE SCALE GENOMIC DNA]</scope>
    <source>
        <strain evidence="11 12">CT4</strain>
    </source>
</reference>
<evidence type="ECO:0000256" key="4">
    <source>
        <dbReference type="ARBA" id="ARBA00022490"/>
    </source>
</evidence>
<evidence type="ECO:0000256" key="10">
    <source>
        <dbReference type="HAMAP-Rule" id="MF_01020"/>
    </source>
</evidence>
<evidence type="ECO:0000313" key="12">
    <source>
        <dbReference type="Proteomes" id="UP000286268"/>
    </source>
</evidence>
<dbReference type="EMBL" id="CP025746">
    <property type="protein sequence ID" value="QAA34974.1"/>
    <property type="molecule type" value="Genomic_DNA"/>
</dbReference>
<dbReference type="NCBIfam" id="TIGR03188">
    <property type="entry name" value="histidine_hisI"/>
    <property type="match status" value="1"/>
</dbReference>
<comment type="subcellular location">
    <subcellularLocation>
        <location evidence="2 10">Cytoplasm</location>
    </subcellularLocation>
</comment>
<keyword evidence="4 10" id="KW-0963">Cytoplasm</keyword>
<dbReference type="NCBIfam" id="NF001611">
    <property type="entry name" value="PRK00400.1-3"/>
    <property type="match status" value="1"/>
</dbReference>
<evidence type="ECO:0000256" key="6">
    <source>
        <dbReference type="ARBA" id="ARBA00022741"/>
    </source>
</evidence>
<name>A0A3R5UIY8_9CLOT</name>
<dbReference type="GO" id="GO:0005737">
    <property type="term" value="C:cytoplasm"/>
    <property type="evidence" value="ECO:0007669"/>
    <property type="project" value="UniProtKB-SubCell"/>
</dbReference>
<evidence type="ECO:0000256" key="1">
    <source>
        <dbReference type="ARBA" id="ARBA00001460"/>
    </source>
</evidence>
<keyword evidence="5 10" id="KW-0028">Amino-acid biosynthesis</keyword>
<dbReference type="KEGG" id="cmah:C1I91_26865"/>
<dbReference type="InterPro" id="IPR008179">
    <property type="entry name" value="HisE"/>
</dbReference>
<evidence type="ECO:0000256" key="5">
    <source>
        <dbReference type="ARBA" id="ARBA00022605"/>
    </source>
</evidence>
<dbReference type="GO" id="GO:0000105">
    <property type="term" value="P:L-histidine biosynthetic process"/>
    <property type="evidence" value="ECO:0007669"/>
    <property type="project" value="UniProtKB-UniRule"/>
</dbReference>
<proteinExistence type="inferred from homology"/>
<dbReference type="CDD" id="cd11534">
    <property type="entry name" value="NTP-PPase_HisIE_like"/>
    <property type="match status" value="1"/>
</dbReference>
<dbReference type="PANTHER" id="PTHR42945">
    <property type="entry name" value="HISTIDINE BIOSYNTHESIS BIFUNCTIONAL PROTEIN"/>
    <property type="match status" value="1"/>
</dbReference>
<dbReference type="SUPFAM" id="SSF101386">
    <property type="entry name" value="all-alpha NTP pyrophosphatases"/>
    <property type="match status" value="1"/>
</dbReference>
<dbReference type="RefSeq" id="WP_128215671.1">
    <property type="nucleotide sequence ID" value="NZ_CP025746.1"/>
</dbReference>
<dbReference type="GO" id="GO:0005524">
    <property type="term" value="F:ATP binding"/>
    <property type="evidence" value="ECO:0007669"/>
    <property type="project" value="UniProtKB-KW"/>
</dbReference>
<keyword evidence="6 10" id="KW-0547">Nucleotide-binding</keyword>
<evidence type="ECO:0000256" key="7">
    <source>
        <dbReference type="ARBA" id="ARBA00022801"/>
    </source>
</evidence>
<keyword evidence="8 10" id="KW-0067">ATP-binding</keyword>
<dbReference type="AlphaFoldDB" id="A0A3R5UIY8"/>
<gene>
    <name evidence="10 11" type="primary">hisE</name>
    <name evidence="11" type="ORF">C1I91_26865</name>
</gene>
<evidence type="ECO:0000256" key="9">
    <source>
        <dbReference type="ARBA" id="ARBA00023102"/>
    </source>
</evidence>
<evidence type="ECO:0000256" key="2">
    <source>
        <dbReference type="ARBA" id="ARBA00004496"/>
    </source>
</evidence>